<dbReference type="GO" id="GO:0005615">
    <property type="term" value="C:extracellular space"/>
    <property type="evidence" value="ECO:0007669"/>
    <property type="project" value="TreeGrafter"/>
</dbReference>
<dbReference type="PANTHER" id="PTHR24264:SF54">
    <property type="entry name" value="PEPTIDASE S1 DOMAIN-CONTAINING PROTEIN"/>
    <property type="match status" value="1"/>
</dbReference>
<accession>A0AAE1LH24</accession>
<name>A0AAE1LH24_9NEOP</name>
<evidence type="ECO:0000256" key="5">
    <source>
        <dbReference type="RuleBase" id="RU363034"/>
    </source>
</evidence>
<dbReference type="PROSITE" id="PS00135">
    <property type="entry name" value="TRYPSIN_SER"/>
    <property type="match status" value="1"/>
</dbReference>
<reference evidence="8" key="1">
    <citation type="submission" date="2021-07" db="EMBL/GenBank/DDBJ databases">
        <authorList>
            <person name="Catto M.A."/>
            <person name="Jacobson A."/>
            <person name="Kennedy G."/>
            <person name="Labadie P."/>
            <person name="Hunt B.G."/>
            <person name="Srinivasan R."/>
        </authorList>
    </citation>
    <scope>NUCLEOTIDE SEQUENCE</scope>
    <source>
        <strain evidence="8">PL_HMW_Pooled</strain>
        <tissue evidence="8">Head</tissue>
    </source>
</reference>
<evidence type="ECO:0000256" key="4">
    <source>
        <dbReference type="ARBA" id="ARBA00023157"/>
    </source>
</evidence>
<dbReference type="SMART" id="SM00020">
    <property type="entry name" value="Tryp_SPc"/>
    <property type="match status" value="1"/>
</dbReference>
<dbReference type="Gene3D" id="2.40.10.10">
    <property type="entry name" value="Trypsin-like serine proteases"/>
    <property type="match status" value="1"/>
</dbReference>
<keyword evidence="2 5" id="KW-0378">Hydrolase</keyword>
<dbReference type="GO" id="GO:0006508">
    <property type="term" value="P:proteolysis"/>
    <property type="evidence" value="ECO:0007669"/>
    <property type="project" value="UniProtKB-KW"/>
</dbReference>
<dbReference type="Proteomes" id="UP001219518">
    <property type="component" value="Unassembled WGS sequence"/>
</dbReference>
<comment type="caution">
    <text evidence="8">The sequence shown here is derived from an EMBL/GenBank/DDBJ whole genome shotgun (WGS) entry which is preliminary data.</text>
</comment>
<dbReference type="PANTHER" id="PTHR24264">
    <property type="entry name" value="TRYPSIN-RELATED"/>
    <property type="match status" value="1"/>
</dbReference>
<proteinExistence type="predicted"/>
<dbReference type="Pfam" id="PF00089">
    <property type="entry name" value="Trypsin"/>
    <property type="match status" value="1"/>
</dbReference>
<evidence type="ECO:0000256" key="6">
    <source>
        <dbReference type="SAM" id="MobiDB-lite"/>
    </source>
</evidence>
<keyword evidence="9" id="KW-1185">Reference proteome</keyword>
<dbReference type="CDD" id="cd00190">
    <property type="entry name" value="Tryp_SPc"/>
    <property type="match status" value="1"/>
</dbReference>
<dbReference type="GO" id="GO:0004252">
    <property type="term" value="F:serine-type endopeptidase activity"/>
    <property type="evidence" value="ECO:0007669"/>
    <property type="project" value="InterPro"/>
</dbReference>
<dbReference type="InterPro" id="IPR050127">
    <property type="entry name" value="Serine_Proteases_S1"/>
</dbReference>
<evidence type="ECO:0000256" key="1">
    <source>
        <dbReference type="ARBA" id="ARBA00022670"/>
    </source>
</evidence>
<sequence>MILRSDSPLRSVPTLSTLSRRLAGTGRVVAECSEFAELVLWEGSPLCRPLVRPLVMGGREALPGQVPHMALLGYGEAGTAGTQWLCGGALVSERWVLTAAHCVRGPRGPARRVRLGAWLEGDAEDASAQELGVLLGVAHPRYRPPARYNDIGLLLLAVRPALGPSVRPACLHNDFAIPASRAEACGYGRVSFDVDQTAPTECSLTVPDADNAGDALRCVSLPFLARVECARHFRGEMGSSTLPRGLPRSLLCASDLRGGRDTCQGDSGGPLHILSDNPFCTYSLVGVTSFGKFCGFPNSPGVYTRVSHFVPWIESVIWSGEVPVPDDGDGFFPTVEYEIAEVWLTYVEDLKSQSLRSGNHSMLAFEQSTSPPDHRTSERNEVTTDINQQ</sequence>
<feature type="compositionally biased region" description="Basic and acidic residues" evidence="6">
    <location>
        <begin position="372"/>
        <end position="382"/>
    </location>
</feature>
<dbReference type="InterPro" id="IPR033116">
    <property type="entry name" value="TRYPSIN_SER"/>
</dbReference>
<evidence type="ECO:0000256" key="3">
    <source>
        <dbReference type="ARBA" id="ARBA00022825"/>
    </source>
</evidence>
<feature type="region of interest" description="Disordered" evidence="6">
    <location>
        <begin position="364"/>
        <end position="389"/>
    </location>
</feature>
<dbReference type="PROSITE" id="PS00134">
    <property type="entry name" value="TRYPSIN_HIS"/>
    <property type="match status" value="1"/>
</dbReference>
<feature type="non-terminal residue" evidence="8">
    <location>
        <position position="1"/>
    </location>
</feature>
<dbReference type="PRINTS" id="PR00722">
    <property type="entry name" value="CHYMOTRYPSIN"/>
</dbReference>
<evidence type="ECO:0000313" key="8">
    <source>
        <dbReference type="EMBL" id="KAK3919413.1"/>
    </source>
</evidence>
<dbReference type="InterPro" id="IPR001314">
    <property type="entry name" value="Peptidase_S1A"/>
</dbReference>
<dbReference type="InterPro" id="IPR009003">
    <property type="entry name" value="Peptidase_S1_PA"/>
</dbReference>
<protein>
    <submittedName>
        <fullName evidence="8">Serine protease snake</fullName>
    </submittedName>
</protein>
<organism evidence="8 9">
    <name type="scientific">Frankliniella fusca</name>
    <dbReference type="NCBI Taxonomy" id="407009"/>
    <lineage>
        <taxon>Eukaryota</taxon>
        <taxon>Metazoa</taxon>
        <taxon>Ecdysozoa</taxon>
        <taxon>Arthropoda</taxon>
        <taxon>Hexapoda</taxon>
        <taxon>Insecta</taxon>
        <taxon>Pterygota</taxon>
        <taxon>Neoptera</taxon>
        <taxon>Paraneoptera</taxon>
        <taxon>Thysanoptera</taxon>
        <taxon>Terebrantia</taxon>
        <taxon>Thripoidea</taxon>
        <taxon>Thripidae</taxon>
        <taxon>Frankliniella</taxon>
    </lineage>
</organism>
<evidence type="ECO:0000259" key="7">
    <source>
        <dbReference type="PROSITE" id="PS50240"/>
    </source>
</evidence>
<evidence type="ECO:0000256" key="2">
    <source>
        <dbReference type="ARBA" id="ARBA00022801"/>
    </source>
</evidence>
<keyword evidence="1 5" id="KW-0645">Protease</keyword>
<feature type="domain" description="Peptidase S1" evidence="7">
    <location>
        <begin position="55"/>
        <end position="318"/>
    </location>
</feature>
<reference evidence="8" key="2">
    <citation type="journal article" date="2023" name="BMC Genomics">
        <title>Pest status, molecular evolution, and epigenetic factors derived from the genome assembly of Frankliniella fusca, a thysanopteran phytovirus vector.</title>
        <authorList>
            <person name="Catto M.A."/>
            <person name="Labadie P.E."/>
            <person name="Jacobson A.L."/>
            <person name="Kennedy G.G."/>
            <person name="Srinivasan R."/>
            <person name="Hunt B.G."/>
        </authorList>
    </citation>
    <scope>NUCLEOTIDE SEQUENCE</scope>
    <source>
        <strain evidence="8">PL_HMW_Pooled</strain>
    </source>
</reference>
<keyword evidence="3 5" id="KW-0720">Serine protease</keyword>
<dbReference type="SUPFAM" id="SSF50494">
    <property type="entry name" value="Trypsin-like serine proteases"/>
    <property type="match status" value="1"/>
</dbReference>
<dbReference type="AlphaFoldDB" id="A0AAE1LH24"/>
<dbReference type="InterPro" id="IPR043504">
    <property type="entry name" value="Peptidase_S1_PA_chymotrypsin"/>
</dbReference>
<dbReference type="InterPro" id="IPR001254">
    <property type="entry name" value="Trypsin_dom"/>
</dbReference>
<dbReference type="PROSITE" id="PS50240">
    <property type="entry name" value="TRYPSIN_DOM"/>
    <property type="match status" value="1"/>
</dbReference>
<keyword evidence="4" id="KW-1015">Disulfide bond</keyword>
<evidence type="ECO:0000313" key="9">
    <source>
        <dbReference type="Proteomes" id="UP001219518"/>
    </source>
</evidence>
<dbReference type="InterPro" id="IPR018114">
    <property type="entry name" value="TRYPSIN_HIS"/>
</dbReference>
<dbReference type="EMBL" id="JAHWGI010000979">
    <property type="protein sequence ID" value="KAK3919413.1"/>
    <property type="molecule type" value="Genomic_DNA"/>
</dbReference>
<gene>
    <name evidence="8" type="ORF">KUF71_008540</name>
</gene>